<keyword evidence="3" id="KW-1185">Reference proteome</keyword>
<sequence length="341" mass="40184">MPFPILRTPFVVLSEVISLLEPNEIVTASFCSKKVRRLLRKQHQRRKPLEWRLYMIQQECWGQVDIMTSRNDEPVTVLSAKHISEASNESEHNLIQMNEYKRGFSLELPVLYFEDWETGSEMIVDYAADLFNLDVYGLEIDRNGIWAIDWINNRQEKMLRSLELVENDLYDMCGDEELDYILTKDTCASEYYILKETVSDDYRFDGKLGPARHLHIYPKGHWVTLDNLMNFDFIDIQVEGSTLSVPDLHTFLKHWRAGGSHRLVYLKLDFQNDTNFENFERELELVEKANVVDDRVSEEEMADWIDGLTIQRMDGVKATIHLDIRYFVLIVWQSTIFQKIL</sequence>
<organism evidence="2 3">
    <name type="scientific">Caenorhabditis nigoni</name>
    <dbReference type="NCBI Taxonomy" id="1611254"/>
    <lineage>
        <taxon>Eukaryota</taxon>
        <taxon>Metazoa</taxon>
        <taxon>Ecdysozoa</taxon>
        <taxon>Nematoda</taxon>
        <taxon>Chromadorea</taxon>
        <taxon>Rhabditida</taxon>
        <taxon>Rhabditina</taxon>
        <taxon>Rhabditomorpha</taxon>
        <taxon>Rhabditoidea</taxon>
        <taxon>Rhabditidae</taxon>
        <taxon>Peloderinae</taxon>
        <taxon>Caenorhabditis</taxon>
    </lineage>
</organism>
<evidence type="ECO:0000313" key="2">
    <source>
        <dbReference type="EMBL" id="PIC37306.1"/>
    </source>
</evidence>
<feature type="domain" description="F-box" evidence="1">
    <location>
        <begin position="2"/>
        <end position="49"/>
    </location>
</feature>
<accession>A0A2G5UDI5</accession>
<dbReference type="InterPro" id="IPR001810">
    <property type="entry name" value="F-box_dom"/>
</dbReference>
<dbReference type="PANTHER" id="PTHR21503">
    <property type="entry name" value="F-BOX-CONTAINING HYPOTHETICAL PROTEIN C.ELEGANS"/>
    <property type="match status" value="1"/>
</dbReference>
<dbReference type="PROSITE" id="PS50181">
    <property type="entry name" value="FBOX"/>
    <property type="match status" value="1"/>
</dbReference>
<dbReference type="EMBL" id="PDUG01000004">
    <property type="protein sequence ID" value="PIC37306.1"/>
    <property type="molecule type" value="Genomic_DNA"/>
</dbReference>
<evidence type="ECO:0000259" key="1">
    <source>
        <dbReference type="PROSITE" id="PS50181"/>
    </source>
</evidence>
<protein>
    <recommendedName>
        <fullName evidence="1">F-box domain-containing protein</fullName>
    </recommendedName>
</protein>
<evidence type="ECO:0000313" key="3">
    <source>
        <dbReference type="Proteomes" id="UP000230233"/>
    </source>
</evidence>
<reference evidence="3" key="1">
    <citation type="submission" date="2017-10" db="EMBL/GenBank/DDBJ databases">
        <title>Rapid genome shrinkage in a self-fertile nematode reveals novel sperm competition proteins.</title>
        <authorList>
            <person name="Yin D."/>
            <person name="Schwarz E.M."/>
            <person name="Thomas C.G."/>
            <person name="Felde R.L."/>
            <person name="Korf I.F."/>
            <person name="Cutter A.D."/>
            <person name="Schartner C.M."/>
            <person name="Ralston E.J."/>
            <person name="Meyer B.J."/>
            <person name="Haag E.S."/>
        </authorList>
    </citation>
    <scope>NUCLEOTIDE SEQUENCE [LARGE SCALE GENOMIC DNA]</scope>
    <source>
        <strain evidence="3">JU1422</strain>
    </source>
</reference>
<dbReference type="PANTHER" id="PTHR21503:SF8">
    <property type="entry name" value="F-BOX ASSOCIATED DOMAIN-CONTAINING PROTEIN-RELATED"/>
    <property type="match status" value="1"/>
</dbReference>
<proteinExistence type="predicted"/>
<dbReference type="STRING" id="1611254.A0A2G5UDI5"/>
<name>A0A2G5UDI5_9PELO</name>
<dbReference type="AlphaFoldDB" id="A0A2G5UDI5"/>
<comment type="caution">
    <text evidence="2">The sequence shown here is derived from an EMBL/GenBank/DDBJ whole genome shotgun (WGS) entry which is preliminary data.</text>
</comment>
<dbReference type="InterPro" id="IPR012885">
    <property type="entry name" value="F-box_Sdz-33"/>
</dbReference>
<dbReference type="Pfam" id="PF00646">
    <property type="entry name" value="F-box"/>
    <property type="match status" value="1"/>
</dbReference>
<dbReference type="Proteomes" id="UP000230233">
    <property type="component" value="Chromosome IV"/>
</dbReference>
<gene>
    <name evidence="2" type="primary">Cnig_chr_IV.g15980</name>
    <name evidence="2" type="ORF">B9Z55_015980</name>
</gene>
<dbReference type="Pfam" id="PF07735">
    <property type="entry name" value="FBA_2"/>
    <property type="match status" value="1"/>
</dbReference>